<name>A0A165EHP3_9APHY</name>
<feature type="compositionally biased region" description="Low complexity" evidence="1">
    <location>
        <begin position="21"/>
        <end position="32"/>
    </location>
</feature>
<dbReference type="OrthoDB" id="2970175at2759"/>
<dbReference type="GeneID" id="63824052"/>
<keyword evidence="4" id="KW-1185">Reference proteome</keyword>
<evidence type="ECO:0000313" key="3">
    <source>
        <dbReference type="EMBL" id="KZT07070.1"/>
    </source>
</evidence>
<feature type="domain" description="DUF6699" evidence="2">
    <location>
        <begin position="89"/>
        <end position="207"/>
    </location>
</feature>
<gene>
    <name evidence="3" type="ORF">LAESUDRAFT_713881</name>
</gene>
<dbReference type="InParanoid" id="A0A165EHP3"/>
<dbReference type="Proteomes" id="UP000076871">
    <property type="component" value="Unassembled WGS sequence"/>
</dbReference>
<organism evidence="3 4">
    <name type="scientific">Laetiporus sulphureus 93-53</name>
    <dbReference type="NCBI Taxonomy" id="1314785"/>
    <lineage>
        <taxon>Eukaryota</taxon>
        <taxon>Fungi</taxon>
        <taxon>Dikarya</taxon>
        <taxon>Basidiomycota</taxon>
        <taxon>Agaricomycotina</taxon>
        <taxon>Agaricomycetes</taxon>
        <taxon>Polyporales</taxon>
        <taxon>Laetiporus</taxon>
    </lineage>
</organism>
<accession>A0A165EHP3</accession>
<protein>
    <recommendedName>
        <fullName evidence="2">DUF6699 domain-containing protein</fullName>
    </recommendedName>
</protein>
<dbReference type="RefSeq" id="XP_040764810.1">
    <property type="nucleotide sequence ID" value="XM_040907023.1"/>
</dbReference>
<dbReference type="InterPro" id="IPR046522">
    <property type="entry name" value="DUF6699"/>
</dbReference>
<evidence type="ECO:0000256" key="1">
    <source>
        <dbReference type="SAM" id="MobiDB-lite"/>
    </source>
</evidence>
<dbReference type="AlphaFoldDB" id="A0A165EHP3"/>
<sequence>MQFAQPTRGYYLNRADDRRSSSPSSSGSSSGPRTPQTYYHSRIIPLPPVTPHHTFVQLPLSPPPSPVCVTPQVEISRFFEAKPGQPSRIKWNITQDPRKYAFDRKYGRPLSPEQLAEPATMPSYPLLAISIADLEYPFTIDVSASTPYSEVTVENVLMAIYNDVRRRVSSRELKEVGLDDRTREQIEVFCRRRMGATPAGRMVLVHKSVRVAFQHSGNHIWSAIGKVDVTQTYPFTRRCIPNEALCGGSTSLVLVLQATLCDCLLSNLTFPSIMHVLLDTPPRLGLLEGYTLWALLCAVLLVPGQSVKGHPAGVSLNTLGRSVSCFEFGA</sequence>
<evidence type="ECO:0000313" key="4">
    <source>
        <dbReference type="Proteomes" id="UP000076871"/>
    </source>
</evidence>
<dbReference type="Pfam" id="PF20415">
    <property type="entry name" value="DUF6699"/>
    <property type="match status" value="1"/>
</dbReference>
<evidence type="ECO:0000259" key="2">
    <source>
        <dbReference type="Pfam" id="PF20415"/>
    </source>
</evidence>
<dbReference type="EMBL" id="KV427621">
    <property type="protein sequence ID" value="KZT07070.1"/>
    <property type="molecule type" value="Genomic_DNA"/>
</dbReference>
<feature type="region of interest" description="Disordered" evidence="1">
    <location>
        <begin position="1"/>
        <end position="39"/>
    </location>
</feature>
<proteinExistence type="predicted"/>
<reference evidence="3 4" key="1">
    <citation type="journal article" date="2016" name="Mol. Biol. Evol.">
        <title>Comparative Genomics of Early-Diverging Mushroom-Forming Fungi Provides Insights into the Origins of Lignocellulose Decay Capabilities.</title>
        <authorList>
            <person name="Nagy L.G."/>
            <person name="Riley R."/>
            <person name="Tritt A."/>
            <person name="Adam C."/>
            <person name="Daum C."/>
            <person name="Floudas D."/>
            <person name="Sun H."/>
            <person name="Yadav J.S."/>
            <person name="Pangilinan J."/>
            <person name="Larsson K.H."/>
            <person name="Matsuura K."/>
            <person name="Barry K."/>
            <person name="Labutti K."/>
            <person name="Kuo R."/>
            <person name="Ohm R.A."/>
            <person name="Bhattacharya S.S."/>
            <person name="Shirouzu T."/>
            <person name="Yoshinaga Y."/>
            <person name="Martin F.M."/>
            <person name="Grigoriev I.V."/>
            <person name="Hibbett D.S."/>
        </authorList>
    </citation>
    <scope>NUCLEOTIDE SEQUENCE [LARGE SCALE GENOMIC DNA]</scope>
    <source>
        <strain evidence="3 4">93-53</strain>
    </source>
</reference>